<dbReference type="AlphaFoldDB" id="A0A5C7GZX7"/>
<evidence type="ECO:0000256" key="1">
    <source>
        <dbReference type="SAM" id="MobiDB-lite"/>
    </source>
</evidence>
<evidence type="ECO:0000259" key="2">
    <source>
        <dbReference type="Pfam" id="PF11955"/>
    </source>
</evidence>
<dbReference type="PANTHER" id="PTHR31476">
    <property type="entry name" value="PROTEIN WHAT'S THIS FACTOR 1 HOMOLOG, CHLOROPLASTIC"/>
    <property type="match status" value="1"/>
</dbReference>
<feature type="region of interest" description="Disordered" evidence="1">
    <location>
        <begin position="406"/>
        <end position="431"/>
    </location>
</feature>
<evidence type="ECO:0000313" key="4">
    <source>
        <dbReference type="Proteomes" id="UP000323000"/>
    </source>
</evidence>
<dbReference type="Proteomes" id="UP000323000">
    <property type="component" value="Chromosome 12"/>
</dbReference>
<sequence length="733" mass="83453">MALCLSVSSQNNILFGSGFFPSSPSWMLGNIIGDRQTSRKKPRSTSFSVSCSAPKIVRSPRLDNLVVKQNKIRFLQKLKTLLLSKPKHYIPIHILSKCRSYLSLPDNRSIRTMIYRYPTIFELFHIPMPPTPLNATKSGYQLCVRLTPAAAALAKEDMNLKSAISISLANKLQKLLMLSSHHRLLLAKLVHIAPELGLPPNFRSRLCNDYQEKFKIVDTSYGRALELVSWDPQLASPLPDPKLNSPELIVDRPLKFKHLRLRKGLNLKRHHRNFLIKLGELPTVCPYNTSMEEFDKESLEAEKRGCAVVREVLGMMVEKKTLVDHLTHFRKDFSLPNKMRAMILRHPELFYVSLKGLRNTVMLVEAFDEKGVLLEKDGTLVIKEKLLQLVREGKRIRRENKKQRFYGNNLGKHDDGDNEEPNDDDDDDGFENLFDSDDLDLDFHFDDNDENRQLEGHWANGEFWTANDATEPWEAIRQAVMITGGADDTHGAVLASKGLKQGQSTPSAIGSLFLGNGKYGTSSKQRAFSDEAKCSHRGSLKHTRETCFKLHGYPNWWHDLQAWKRQDANRNDRGMCKVAVAATGPHLSHTSCQDFLGGVCQPQIQVKRIHNHASIFILISLHRKTENTTTFQAKTLYPHPHFIKMLSYLALPENRSIRTMIYRYPEIFELFHLQMQPMPLNATKSGYDQLCVRLTPAAATLAKEEMNLKSAISITLANKLYKLDLMLLKNSPP</sequence>
<dbReference type="Pfam" id="PF11955">
    <property type="entry name" value="PORR"/>
    <property type="match status" value="2"/>
</dbReference>
<reference evidence="4" key="1">
    <citation type="journal article" date="2019" name="Gigascience">
        <title>De novo genome assembly of the endangered Acer yangbiense, a plant species with extremely small populations endemic to Yunnan Province, China.</title>
        <authorList>
            <person name="Yang J."/>
            <person name="Wariss H.M."/>
            <person name="Tao L."/>
            <person name="Zhang R."/>
            <person name="Yun Q."/>
            <person name="Hollingsworth P."/>
            <person name="Dao Z."/>
            <person name="Luo G."/>
            <person name="Guo H."/>
            <person name="Ma Y."/>
            <person name="Sun W."/>
        </authorList>
    </citation>
    <scope>NUCLEOTIDE SEQUENCE [LARGE SCALE GENOMIC DNA]</scope>
    <source>
        <strain evidence="4">cv. Malutang</strain>
    </source>
</reference>
<keyword evidence="4" id="KW-1185">Reference proteome</keyword>
<proteinExistence type="predicted"/>
<comment type="caution">
    <text evidence="3">The sequence shown here is derived from an EMBL/GenBank/DDBJ whole genome shotgun (WGS) entry which is preliminary data.</text>
</comment>
<dbReference type="GO" id="GO:0003723">
    <property type="term" value="F:RNA binding"/>
    <property type="evidence" value="ECO:0007669"/>
    <property type="project" value="InterPro"/>
</dbReference>
<dbReference type="InterPro" id="IPR021099">
    <property type="entry name" value="PORR_domain"/>
</dbReference>
<feature type="domain" description="PORR" evidence="2">
    <location>
        <begin position="643"/>
        <end position="729"/>
    </location>
</feature>
<dbReference type="EMBL" id="VAHF01000012">
    <property type="protein sequence ID" value="TXG50087.1"/>
    <property type="molecule type" value="Genomic_DNA"/>
</dbReference>
<accession>A0A5C7GZX7</accession>
<feature type="compositionally biased region" description="Acidic residues" evidence="1">
    <location>
        <begin position="416"/>
        <end position="431"/>
    </location>
</feature>
<gene>
    <name evidence="3" type="ORF">EZV62_025962</name>
</gene>
<dbReference type="PANTHER" id="PTHR31476:SF2">
    <property type="entry name" value="UBIQUITIN CARBOXYL-TERMINAL HYDROLASE FAMILY PROTEIN"/>
    <property type="match status" value="1"/>
</dbReference>
<protein>
    <recommendedName>
        <fullName evidence="2">PORR domain-containing protein</fullName>
    </recommendedName>
</protein>
<name>A0A5C7GZX7_9ROSI</name>
<evidence type="ECO:0000313" key="3">
    <source>
        <dbReference type="EMBL" id="TXG50087.1"/>
    </source>
</evidence>
<feature type="domain" description="PORR" evidence="2">
    <location>
        <begin position="57"/>
        <end position="395"/>
    </location>
</feature>
<organism evidence="3 4">
    <name type="scientific">Acer yangbiense</name>
    <dbReference type="NCBI Taxonomy" id="1000413"/>
    <lineage>
        <taxon>Eukaryota</taxon>
        <taxon>Viridiplantae</taxon>
        <taxon>Streptophyta</taxon>
        <taxon>Embryophyta</taxon>
        <taxon>Tracheophyta</taxon>
        <taxon>Spermatophyta</taxon>
        <taxon>Magnoliopsida</taxon>
        <taxon>eudicotyledons</taxon>
        <taxon>Gunneridae</taxon>
        <taxon>Pentapetalae</taxon>
        <taxon>rosids</taxon>
        <taxon>malvids</taxon>
        <taxon>Sapindales</taxon>
        <taxon>Sapindaceae</taxon>
        <taxon>Hippocastanoideae</taxon>
        <taxon>Acereae</taxon>
        <taxon>Acer</taxon>
    </lineage>
</organism>
<dbReference type="OrthoDB" id="689415at2759"/>
<dbReference type="InterPro" id="IPR045040">
    <property type="entry name" value="PORR_fam"/>
</dbReference>